<feature type="transmembrane region" description="Helical" evidence="9">
    <location>
        <begin position="88"/>
        <end position="109"/>
    </location>
</feature>
<comment type="similarity">
    <text evidence="2 9">Belongs to the ABC-2 integral membrane protein family.</text>
</comment>
<dbReference type="Proteomes" id="UP001501746">
    <property type="component" value="Unassembled WGS sequence"/>
</dbReference>
<dbReference type="InterPro" id="IPR047817">
    <property type="entry name" value="ABC2_TM_bact-type"/>
</dbReference>
<comment type="subcellular location">
    <subcellularLocation>
        <location evidence="1">Cell inner membrane</location>
        <topology evidence="1">Multi-pass membrane protein</topology>
    </subcellularLocation>
    <subcellularLocation>
        <location evidence="9">Cell membrane</location>
        <topology evidence="9">Multi-pass membrane protein</topology>
    </subcellularLocation>
</comment>
<evidence type="ECO:0000313" key="11">
    <source>
        <dbReference type="EMBL" id="GAA1840717.1"/>
    </source>
</evidence>
<keyword evidence="12" id="KW-1185">Reference proteome</keyword>
<evidence type="ECO:0000256" key="6">
    <source>
        <dbReference type="ARBA" id="ARBA00022692"/>
    </source>
</evidence>
<keyword evidence="4 9" id="KW-1003">Cell membrane</keyword>
<evidence type="ECO:0000259" key="10">
    <source>
        <dbReference type="PROSITE" id="PS51012"/>
    </source>
</evidence>
<evidence type="ECO:0000256" key="2">
    <source>
        <dbReference type="ARBA" id="ARBA00007783"/>
    </source>
</evidence>
<dbReference type="PANTHER" id="PTHR30413:SF8">
    <property type="entry name" value="TRANSPORT PERMEASE PROTEIN"/>
    <property type="match status" value="1"/>
</dbReference>
<comment type="caution">
    <text evidence="11">The sequence shown here is derived from an EMBL/GenBank/DDBJ whole genome shotgun (WGS) entry which is preliminary data.</text>
</comment>
<name>A0ABP4Z4H2_9MICO</name>
<evidence type="ECO:0000256" key="4">
    <source>
        <dbReference type="ARBA" id="ARBA00022475"/>
    </source>
</evidence>
<feature type="domain" description="ABC transmembrane type-2" evidence="10">
    <location>
        <begin position="82"/>
        <end position="316"/>
    </location>
</feature>
<evidence type="ECO:0000256" key="7">
    <source>
        <dbReference type="ARBA" id="ARBA00022989"/>
    </source>
</evidence>
<reference evidence="12" key="1">
    <citation type="journal article" date="2019" name="Int. J. Syst. Evol. Microbiol.">
        <title>The Global Catalogue of Microorganisms (GCM) 10K type strain sequencing project: providing services to taxonomists for standard genome sequencing and annotation.</title>
        <authorList>
            <consortium name="The Broad Institute Genomics Platform"/>
            <consortium name="The Broad Institute Genome Sequencing Center for Infectious Disease"/>
            <person name="Wu L."/>
            <person name="Ma J."/>
        </authorList>
    </citation>
    <scope>NUCLEOTIDE SEQUENCE [LARGE SCALE GENOMIC DNA]</scope>
    <source>
        <strain evidence="12">JCM 14323</strain>
    </source>
</reference>
<keyword evidence="5" id="KW-0997">Cell inner membrane</keyword>
<accession>A0ABP4Z4H2</accession>
<feature type="transmembrane region" description="Helical" evidence="9">
    <location>
        <begin position="156"/>
        <end position="186"/>
    </location>
</feature>
<dbReference type="InterPro" id="IPR013525">
    <property type="entry name" value="ABC2_TM"/>
</dbReference>
<evidence type="ECO:0000256" key="3">
    <source>
        <dbReference type="ARBA" id="ARBA00022448"/>
    </source>
</evidence>
<evidence type="ECO:0000256" key="5">
    <source>
        <dbReference type="ARBA" id="ARBA00022519"/>
    </source>
</evidence>
<dbReference type="PROSITE" id="PS51012">
    <property type="entry name" value="ABC_TM2"/>
    <property type="match status" value="1"/>
</dbReference>
<feature type="transmembrane region" description="Helical" evidence="9">
    <location>
        <begin position="115"/>
        <end position="136"/>
    </location>
</feature>
<sequence length="324" mass="36151">MGGAPESLSWNGKLSRLVCRGASEQSGPFSLSEISHHMTSVDLTGFQTPGRGRGVLDVFNHGYLLRLLIRKGTATRYRNSVLGWTWSYVKPAAQFFIYYFVMGVVLQFHRDVENFAIYLFAGVVAINLFNEAFGNATHSIVDNRALVRKIYLPRELFPISTIIIALIHFLPQVAILLLACILVGWTPTFLSLGAFVIGLVIVLMMSLGLGLLFGALNVRYRDAQNFVEIIRMLSTWASPVLYTIAMVQATLPEWAFRIYMLNPLTTAVELFHYAFWAPTTTTPTDTLAPSIVGDVFLSLGICAVLIVIGQIVFRRFERSFAQDL</sequence>
<protein>
    <recommendedName>
        <fullName evidence="9">Transport permease protein</fullName>
    </recommendedName>
</protein>
<evidence type="ECO:0000256" key="8">
    <source>
        <dbReference type="ARBA" id="ARBA00023136"/>
    </source>
</evidence>
<keyword evidence="6 9" id="KW-0812">Transmembrane</keyword>
<feature type="transmembrane region" description="Helical" evidence="9">
    <location>
        <begin position="230"/>
        <end position="251"/>
    </location>
</feature>
<keyword evidence="3 9" id="KW-0813">Transport</keyword>
<dbReference type="PANTHER" id="PTHR30413">
    <property type="entry name" value="INNER MEMBRANE TRANSPORT PERMEASE"/>
    <property type="match status" value="1"/>
</dbReference>
<evidence type="ECO:0000256" key="9">
    <source>
        <dbReference type="RuleBase" id="RU361157"/>
    </source>
</evidence>
<feature type="transmembrane region" description="Helical" evidence="9">
    <location>
        <begin position="192"/>
        <end position="218"/>
    </location>
</feature>
<dbReference type="EMBL" id="BAAANK010000008">
    <property type="protein sequence ID" value="GAA1840717.1"/>
    <property type="molecule type" value="Genomic_DNA"/>
</dbReference>
<organism evidence="11 12">
    <name type="scientific">Agromyces salentinus</name>
    <dbReference type="NCBI Taxonomy" id="269421"/>
    <lineage>
        <taxon>Bacteria</taxon>
        <taxon>Bacillati</taxon>
        <taxon>Actinomycetota</taxon>
        <taxon>Actinomycetes</taxon>
        <taxon>Micrococcales</taxon>
        <taxon>Microbacteriaceae</taxon>
        <taxon>Agromyces</taxon>
    </lineage>
</organism>
<evidence type="ECO:0000256" key="1">
    <source>
        <dbReference type="ARBA" id="ARBA00004429"/>
    </source>
</evidence>
<keyword evidence="7 9" id="KW-1133">Transmembrane helix</keyword>
<dbReference type="Pfam" id="PF01061">
    <property type="entry name" value="ABC2_membrane"/>
    <property type="match status" value="1"/>
</dbReference>
<keyword evidence="8 9" id="KW-0472">Membrane</keyword>
<gene>
    <name evidence="11" type="ORF">GCM10009750_28500</name>
</gene>
<feature type="transmembrane region" description="Helical" evidence="9">
    <location>
        <begin position="295"/>
        <end position="313"/>
    </location>
</feature>
<evidence type="ECO:0000313" key="12">
    <source>
        <dbReference type="Proteomes" id="UP001501746"/>
    </source>
</evidence>
<proteinExistence type="inferred from homology"/>